<dbReference type="InterPro" id="IPR036942">
    <property type="entry name" value="Beta-barrel_TonB_sf"/>
</dbReference>
<evidence type="ECO:0000256" key="1">
    <source>
        <dbReference type="ARBA" id="ARBA00004571"/>
    </source>
</evidence>
<keyword evidence="7 8" id="KW-0998">Cell outer membrane</keyword>
<evidence type="ECO:0000256" key="4">
    <source>
        <dbReference type="ARBA" id="ARBA00022692"/>
    </source>
</evidence>
<evidence type="ECO:0000256" key="10">
    <source>
        <dbReference type="SAM" id="SignalP"/>
    </source>
</evidence>
<dbReference type="PANTHER" id="PTHR32552:SF74">
    <property type="entry name" value="HYDROXAMATE SIDEROPHORE RECEPTOR FHUE"/>
    <property type="match status" value="1"/>
</dbReference>
<evidence type="ECO:0000256" key="5">
    <source>
        <dbReference type="ARBA" id="ARBA00023077"/>
    </source>
</evidence>
<keyword evidence="10" id="KW-0732">Signal</keyword>
<dbReference type="Proteomes" id="UP000229081">
    <property type="component" value="Chromosome"/>
</dbReference>
<dbReference type="GO" id="GO:0009279">
    <property type="term" value="C:cell outer membrane"/>
    <property type="evidence" value="ECO:0007669"/>
    <property type="project" value="UniProtKB-SubCell"/>
</dbReference>
<evidence type="ECO:0000259" key="11">
    <source>
        <dbReference type="Pfam" id="PF00593"/>
    </source>
</evidence>
<feature type="signal peptide" evidence="10">
    <location>
        <begin position="1"/>
        <end position="22"/>
    </location>
</feature>
<proteinExistence type="inferred from homology"/>
<evidence type="ECO:0000259" key="12">
    <source>
        <dbReference type="Pfam" id="PF07715"/>
    </source>
</evidence>
<evidence type="ECO:0000313" key="14">
    <source>
        <dbReference type="Proteomes" id="UP000229081"/>
    </source>
</evidence>
<dbReference type="Gene3D" id="2.40.170.20">
    <property type="entry name" value="TonB-dependent receptor, beta-barrel domain"/>
    <property type="match status" value="1"/>
</dbReference>
<dbReference type="OrthoDB" id="9760333at2"/>
<dbReference type="InterPro" id="IPR000531">
    <property type="entry name" value="Beta-barrel_TonB"/>
</dbReference>
<evidence type="ECO:0000256" key="8">
    <source>
        <dbReference type="PROSITE-ProRule" id="PRU01360"/>
    </source>
</evidence>
<reference evidence="13 14" key="1">
    <citation type="submission" date="2017-11" db="EMBL/GenBank/DDBJ databases">
        <title>Complete genome sequence of Sphingomonas sp. Strain Cra20, a psychrotolerant potential plant growth promoting rhizobacteria.</title>
        <authorList>
            <person name="Luo Y."/>
        </authorList>
    </citation>
    <scope>NUCLEOTIDE SEQUENCE [LARGE SCALE GENOMIC DNA]</scope>
    <source>
        <strain evidence="13 14">Cra20</strain>
    </source>
</reference>
<protein>
    <submittedName>
        <fullName evidence="13">TonB-dependent siderophore receptor</fullName>
    </submittedName>
</protein>
<keyword evidence="13" id="KW-0675">Receptor</keyword>
<accession>A0A2K8MLM5</accession>
<keyword evidence="5 9" id="KW-0798">TonB box</keyword>
<comment type="subcellular location">
    <subcellularLocation>
        <location evidence="1 8">Cell outer membrane</location>
        <topology evidence="1 8">Multi-pass membrane protein</topology>
    </subcellularLocation>
</comment>
<dbReference type="Pfam" id="PF07715">
    <property type="entry name" value="Plug"/>
    <property type="match status" value="1"/>
</dbReference>
<evidence type="ECO:0000256" key="2">
    <source>
        <dbReference type="ARBA" id="ARBA00022448"/>
    </source>
</evidence>
<evidence type="ECO:0000256" key="3">
    <source>
        <dbReference type="ARBA" id="ARBA00022452"/>
    </source>
</evidence>
<comment type="similarity">
    <text evidence="8 9">Belongs to the TonB-dependent receptor family.</text>
</comment>
<dbReference type="InterPro" id="IPR037066">
    <property type="entry name" value="Plug_dom_sf"/>
</dbReference>
<keyword evidence="14" id="KW-1185">Reference proteome</keyword>
<keyword evidence="2 8" id="KW-0813">Transport</keyword>
<dbReference type="InterPro" id="IPR012910">
    <property type="entry name" value="Plug_dom"/>
</dbReference>
<evidence type="ECO:0000256" key="6">
    <source>
        <dbReference type="ARBA" id="ARBA00023136"/>
    </source>
</evidence>
<gene>
    <name evidence="13" type="ORF">CVN68_09035</name>
</gene>
<dbReference type="Pfam" id="PF00593">
    <property type="entry name" value="TonB_dep_Rec_b-barrel"/>
    <property type="match status" value="1"/>
</dbReference>
<name>A0A2K8MLM5_9SPHN</name>
<dbReference type="InterPro" id="IPR039426">
    <property type="entry name" value="TonB-dep_rcpt-like"/>
</dbReference>
<sequence>MRIVNLLLASVAAAAFAFPAYAKEDPVPADDATQQRSEDIIVVGKSYGQEVGKTVTPLKDVPNTITVIDREQIEAQNLQTLEDALTATNGITVNGVGSEDPSYFSRGFVINNYLVDGVPTLAFNFPSVVPDLFFYERLEVLRGPAGLFSGSGNPAGSINLVRKRPLDGLRVQASAGAGSWNNFRGELDVSAPLGAGVGVRGGMMVQDQDQFFDVAHRFRLAAFGTLSVELGPDTTFTVGGNYDRYQPAIQSGLPGYAGTTTGGEGRLLNVDRSTYLGADWNRFRSDTWTAYADLTHRISDRWTLRASGLYSDVERIDVYSYIGSQAVTTPSNPPATGAPNNGVTNHIAYRGDSYAKTTAFDFNGIGSFPLFGRDQTLILGADYQAQDYDSYYTRLSNYARINVFDPVSPAEPPLDPYGPLNYYPVQGSGATCPATSTPIVPAPANCVLQVYGGTNTVVEQYGLYGQLRLSPLEGLTITGGGRLTWWESNNQVLLPTRGNRTRQGIEGRFTPYAGVVWDATDNLNFYVSYADSFSPQAAPSGRRKPDGSDVLPLIGAQFEAGTKLSLMDDTLLLSLAAYQIEQTNRLFNDPDDATVYLQVGKVRAHGIEAEIGGEILPGWRINGGYTYTKTKYLENATTAFEGIPLTPIIPEHMVKLFTNYAPIDGALRGFSLGGGVTWFDATYGGNPFYINAANQPVISTIVRQGAYAVVDLRAGYKLSEQIALSINANNLLDRNYYARISATGRGNYYGAPRSVFGTIRFTFE</sequence>
<feature type="domain" description="TonB-dependent receptor-like beta-barrel" evidence="11">
    <location>
        <begin position="268"/>
        <end position="731"/>
    </location>
</feature>
<dbReference type="GO" id="GO:0015344">
    <property type="term" value="F:siderophore uptake transmembrane transporter activity"/>
    <property type="evidence" value="ECO:0007669"/>
    <property type="project" value="TreeGrafter"/>
</dbReference>
<keyword evidence="6 8" id="KW-0472">Membrane</keyword>
<feature type="domain" description="TonB-dependent receptor plug" evidence="12">
    <location>
        <begin position="58"/>
        <end position="156"/>
    </location>
</feature>
<dbReference type="SUPFAM" id="SSF56935">
    <property type="entry name" value="Porins"/>
    <property type="match status" value="1"/>
</dbReference>
<dbReference type="Gene3D" id="2.170.130.10">
    <property type="entry name" value="TonB-dependent receptor, plug domain"/>
    <property type="match status" value="1"/>
</dbReference>
<dbReference type="CDD" id="cd01347">
    <property type="entry name" value="ligand_gated_channel"/>
    <property type="match status" value="1"/>
</dbReference>
<dbReference type="AlphaFoldDB" id="A0A2K8MLM5"/>
<keyword evidence="4 8" id="KW-0812">Transmembrane</keyword>
<dbReference type="PANTHER" id="PTHR32552">
    <property type="entry name" value="FERRICHROME IRON RECEPTOR-RELATED"/>
    <property type="match status" value="1"/>
</dbReference>
<feature type="chain" id="PRO_5014894551" evidence="10">
    <location>
        <begin position="23"/>
        <end position="764"/>
    </location>
</feature>
<evidence type="ECO:0000256" key="9">
    <source>
        <dbReference type="RuleBase" id="RU003357"/>
    </source>
</evidence>
<organism evidence="13 14">
    <name type="scientific">Sphingomonas psychrotolerans</name>
    <dbReference type="NCBI Taxonomy" id="1327635"/>
    <lineage>
        <taxon>Bacteria</taxon>
        <taxon>Pseudomonadati</taxon>
        <taxon>Pseudomonadota</taxon>
        <taxon>Alphaproteobacteria</taxon>
        <taxon>Sphingomonadales</taxon>
        <taxon>Sphingomonadaceae</taxon>
        <taxon>Sphingomonas</taxon>
    </lineage>
</organism>
<dbReference type="KEGG" id="sphc:CVN68_09035"/>
<keyword evidence="3 8" id="KW-1134">Transmembrane beta strand</keyword>
<dbReference type="PROSITE" id="PS52016">
    <property type="entry name" value="TONB_DEPENDENT_REC_3"/>
    <property type="match status" value="1"/>
</dbReference>
<evidence type="ECO:0000313" key="13">
    <source>
        <dbReference type="EMBL" id="ATY32101.1"/>
    </source>
</evidence>
<evidence type="ECO:0000256" key="7">
    <source>
        <dbReference type="ARBA" id="ARBA00023237"/>
    </source>
</evidence>
<dbReference type="EMBL" id="CP024923">
    <property type="protein sequence ID" value="ATY32101.1"/>
    <property type="molecule type" value="Genomic_DNA"/>
</dbReference>